<protein>
    <submittedName>
        <fullName evidence="2">Uncharacterized protein</fullName>
    </submittedName>
</protein>
<accession>A0AAV2ZZU7</accession>
<evidence type="ECO:0000313" key="3">
    <source>
        <dbReference type="Proteomes" id="UP001181693"/>
    </source>
</evidence>
<dbReference type="AlphaFoldDB" id="A0AAV2ZZU7"/>
<feature type="transmembrane region" description="Helical" evidence="1">
    <location>
        <begin position="59"/>
        <end position="82"/>
    </location>
</feature>
<comment type="caution">
    <text evidence="2">The sequence shown here is derived from an EMBL/GenBank/DDBJ whole genome shotgun (WGS) entry which is preliminary data.</text>
</comment>
<evidence type="ECO:0000313" key="2">
    <source>
        <dbReference type="EMBL" id="DBA20284.1"/>
    </source>
</evidence>
<name>A0AAV2ZZU7_PYXAD</name>
<keyword evidence="1" id="KW-1133">Transmembrane helix</keyword>
<dbReference type="Proteomes" id="UP001181693">
    <property type="component" value="Unassembled WGS sequence"/>
</dbReference>
<organism evidence="2 3">
    <name type="scientific">Pyxicephalus adspersus</name>
    <name type="common">African bullfrog</name>
    <dbReference type="NCBI Taxonomy" id="30357"/>
    <lineage>
        <taxon>Eukaryota</taxon>
        <taxon>Metazoa</taxon>
        <taxon>Chordata</taxon>
        <taxon>Craniata</taxon>
        <taxon>Vertebrata</taxon>
        <taxon>Euteleostomi</taxon>
        <taxon>Amphibia</taxon>
        <taxon>Batrachia</taxon>
        <taxon>Anura</taxon>
        <taxon>Neobatrachia</taxon>
        <taxon>Ranoidea</taxon>
        <taxon>Pyxicephalidae</taxon>
        <taxon>Pyxicephalinae</taxon>
        <taxon>Pyxicephalus</taxon>
    </lineage>
</organism>
<dbReference type="EMBL" id="DYDO01000008">
    <property type="protein sequence ID" value="DBA20284.1"/>
    <property type="molecule type" value="Genomic_DNA"/>
</dbReference>
<proteinExistence type="predicted"/>
<keyword evidence="3" id="KW-1185">Reference proteome</keyword>
<sequence>MAKQRRVLQTIFFGYIGYFPDNDLKMELTKTKIYLLVWVTYLMLSSIKGLWTSTILQKALLICTLVGFFVISNKFLGIIILYMGNLTPVEVNVVYIL</sequence>
<reference evidence="2" key="1">
    <citation type="thesis" date="2020" institute="ProQuest LLC" country="789 East Eisenhower Parkway, Ann Arbor, MI, USA">
        <title>Comparative Genomics and Chromosome Evolution.</title>
        <authorList>
            <person name="Mudd A.B."/>
        </authorList>
    </citation>
    <scope>NUCLEOTIDE SEQUENCE</scope>
    <source>
        <strain evidence="2">1538</strain>
        <tissue evidence="2">Blood</tissue>
    </source>
</reference>
<gene>
    <name evidence="2" type="ORF">GDO54_015995</name>
</gene>
<evidence type="ECO:0000256" key="1">
    <source>
        <dbReference type="SAM" id="Phobius"/>
    </source>
</evidence>
<keyword evidence="1" id="KW-0812">Transmembrane</keyword>
<keyword evidence="1" id="KW-0472">Membrane</keyword>
<feature type="transmembrane region" description="Helical" evidence="1">
    <location>
        <begin position="33"/>
        <end position="53"/>
    </location>
</feature>